<accession>A0A7S7LWB0</accession>
<dbReference type="InterPro" id="IPR004089">
    <property type="entry name" value="MCPsignal_dom"/>
</dbReference>
<evidence type="ECO:0000313" key="8">
    <source>
        <dbReference type="Proteomes" id="UP000593994"/>
    </source>
</evidence>
<dbReference type="Pfam" id="PF00015">
    <property type="entry name" value="MCPsignal"/>
    <property type="match status" value="1"/>
</dbReference>
<dbReference type="SUPFAM" id="SSF58104">
    <property type="entry name" value="Methyl-accepting chemotaxis protein (MCP) signaling domain"/>
    <property type="match status" value="1"/>
</dbReference>
<dbReference type="AlphaFoldDB" id="A0A7S7LWB0"/>
<evidence type="ECO:0000259" key="6">
    <source>
        <dbReference type="PROSITE" id="PS50885"/>
    </source>
</evidence>
<organism evidence="7 8">
    <name type="scientific">Candidatus Sulfurimonas baltica</name>
    <dbReference type="NCBI Taxonomy" id="2740404"/>
    <lineage>
        <taxon>Bacteria</taxon>
        <taxon>Pseudomonadati</taxon>
        <taxon>Campylobacterota</taxon>
        <taxon>Epsilonproteobacteria</taxon>
        <taxon>Campylobacterales</taxon>
        <taxon>Sulfurimonadaceae</taxon>
        <taxon>Sulfurimonas</taxon>
    </lineage>
</organism>
<gene>
    <name evidence="7" type="ORF">HUE88_02285</name>
</gene>
<dbReference type="CDD" id="cd06225">
    <property type="entry name" value="HAMP"/>
    <property type="match status" value="1"/>
</dbReference>
<feature type="transmembrane region" description="Helical" evidence="4">
    <location>
        <begin position="12"/>
        <end position="30"/>
    </location>
</feature>
<evidence type="ECO:0000256" key="3">
    <source>
        <dbReference type="PROSITE-ProRule" id="PRU00284"/>
    </source>
</evidence>
<keyword evidence="8" id="KW-1185">Reference proteome</keyword>
<dbReference type="PROSITE" id="PS50111">
    <property type="entry name" value="CHEMOTAXIS_TRANSDUC_2"/>
    <property type="match status" value="1"/>
</dbReference>
<evidence type="ECO:0000256" key="1">
    <source>
        <dbReference type="ARBA" id="ARBA00023224"/>
    </source>
</evidence>
<dbReference type="RefSeq" id="WP_194370669.1">
    <property type="nucleotide sequence ID" value="NZ_CP054492.1"/>
</dbReference>
<reference evidence="7 8" key="1">
    <citation type="submission" date="2020-05" db="EMBL/GenBank/DDBJ databases">
        <title>Sulfurimonas marisnigri, sp. nov., and Sulfurimonas baltica, sp. nov., manganese oxide reducing chemolithoautotrophs of the class Epsilonproteobacteria isolated from the pelagic redoxclines of the Black and Baltic Seas and emended description of the genus Sulfurimonas.</title>
        <authorList>
            <person name="Henkel J.V."/>
            <person name="Laudan C."/>
            <person name="Werner J."/>
            <person name="Neu T."/>
            <person name="Plewe S."/>
            <person name="Sproer C."/>
            <person name="Bunk B."/>
            <person name="Schulz-Vogt H.N."/>
        </authorList>
    </citation>
    <scope>NUCLEOTIDE SEQUENCE [LARGE SCALE GENOMIC DNA]</scope>
    <source>
        <strain evidence="7 8">GD2</strain>
    </source>
</reference>
<keyword evidence="4" id="KW-1133">Transmembrane helix</keyword>
<evidence type="ECO:0000256" key="2">
    <source>
        <dbReference type="ARBA" id="ARBA00029447"/>
    </source>
</evidence>
<dbReference type="Pfam" id="PF00672">
    <property type="entry name" value="HAMP"/>
    <property type="match status" value="1"/>
</dbReference>
<dbReference type="PANTHER" id="PTHR32089">
    <property type="entry name" value="METHYL-ACCEPTING CHEMOTAXIS PROTEIN MCPB"/>
    <property type="match status" value="1"/>
</dbReference>
<keyword evidence="4" id="KW-0472">Membrane</keyword>
<feature type="domain" description="Methyl-accepting transducer" evidence="5">
    <location>
        <begin position="273"/>
        <end position="530"/>
    </location>
</feature>
<dbReference type="EMBL" id="CP054492">
    <property type="protein sequence ID" value="QOY52540.1"/>
    <property type="molecule type" value="Genomic_DNA"/>
</dbReference>
<dbReference type="SMART" id="SM00304">
    <property type="entry name" value="HAMP"/>
    <property type="match status" value="1"/>
</dbReference>
<feature type="domain" description="HAMP" evidence="6">
    <location>
        <begin position="214"/>
        <end position="268"/>
    </location>
</feature>
<dbReference type="SMART" id="SM00283">
    <property type="entry name" value="MA"/>
    <property type="match status" value="1"/>
</dbReference>
<evidence type="ECO:0000313" key="7">
    <source>
        <dbReference type="EMBL" id="QOY52540.1"/>
    </source>
</evidence>
<proteinExistence type="inferred from homology"/>
<evidence type="ECO:0000259" key="5">
    <source>
        <dbReference type="PROSITE" id="PS50111"/>
    </source>
</evidence>
<sequence length="547" mass="60070">MSALKNMSIKAKVFLLVLVPSIMFLIYVVYSNIQVGSLIKTSDEQSLRYKQILIAKDINFINTSITLTAMDIIIDRADGSVSYERVQEINDLFLKFNSYKASFIKSADTEVEKRSANEIVRALEALEPVVKVKLKKMVESNVTEEAWNALDNEIDSISGGIGENINTVILSINEELQEAAKNAVLKQEALSMSSLYSVIALFAMVITLGVLISGDIMNSLNKMLSVTKDLAEGEGDLTQRVYVESKDEIRLVAQNINGFIKKVQISIRETKELSSENAAISEELSATVRVIQKRAIEQEKVVGTAVKTSQDIKNITAASVETSEHMRDEMRNANTALEETKYKVLNLTQIINKNAESEAGLATQLNQLSQDIDQVKEVLNIISDIADQTNLLALNAAIEAARAGEHGRGFAVVADEVRKLAERTQKTLSEISTTIGVVVQSVNDSSQGMNQNVEEYHAMALIASSVEEQIIAAAQVMENSSLEVNSALQTTIKIGQDSETIMSQIGTINNISKENGLSVTEIHKASEHLHRLTESLQNKLNGFKTSK</sequence>
<dbReference type="PROSITE" id="PS50885">
    <property type="entry name" value="HAMP"/>
    <property type="match status" value="1"/>
</dbReference>
<dbReference type="Gene3D" id="1.10.287.950">
    <property type="entry name" value="Methyl-accepting chemotaxis protein"/>
    <property type="match status" value="1"/>
</dbReference>
<dbReference type="Proteomes" id="UP000593994">
    <property type="component" value="Chromosome"/>
</dbReference>
<keyword evidence="4" id="KW-0812">Transmembrane</keyword>
<dbReference type="KEGG" id="sbal:HUE88_02285"/>
<dbReference type="GO" id="GO:0007165">
    <property type="term" value="P:signal transduction"/>
    <property type="evidence" value="ECO:0007669"/>
    <property type="project" value="UniProtKB-KW"/>
</dbReference>
<name>A0A7S7LWB0_9BACT</name>
<dbReference type="PANTHER" id="PTHR32089:SF112">
    <property type="entry name" value="LYSOZYME-LIKE PROTEIN-RELATED"/>
    <property type="match status" value="1"/>
</dbReference>
<comment type="similarity">
    <text evidence="2">Belongs to the methyl-accepting chemotaxis (MCP) protein family.</text>
</comment>
<dbReference type="GO" id="GO:0016020">
    <property type="term" value="C:membrane"/>
    <property type="evidence" value="ECO:0007669"/>
    <property type="project" value="InterPro"/>
</dbReference>
<evidence type="ECO:0000256" key="4">
    <source>
        <dbReference type="SAM" id="Phobius"/>
    </source>
</evidence>
<protein>
    <submittedName>
        <fullName evidence="7">Methyl-accepting chemotaxis protein</fullName>
    </submittedName>
</protein>
<feature type="transmembrane region" description="Helical" evidence="4">
    <location>
        <begin position="195"/>
        <end position="214"/>
    </location>
</feature>
<dbReference type="InterPro" id="IPR003660">
    <property type="entry name" value="HAMP_dom"/>
</dbReference>
<keyword evidence="1 3" id="KW-0807">Transducer</keyword>